<dbReference type="EMBL" id="BPLQ01001128">
    <property type="protein sequence ID" value="GIX78804.1"/>
    <property type="molecule type" value="Genomic_DNA"/>
</dbReference>
<dbReference type="AlphaFoldDB" id="A0AAV4N251"/>
<dbReference type="Proteomes" id="UP001054837">
    <property type="component" value="Unassembled WGS sequence"/>
</dbReference>
<accession>A0AAV4N251</accession>
<keyword evidence="2" id="KW-1185">Reference proteome</keyword>
<reference evidence="1 2" key="1">
    <citation type="submission" date="2021-06" db="EMBL/GenBank/DDBJ databases">
        <title>Caerostris darwini draft genome.</title>
        <authorList>
            <person name="Kono N."/>
            <person name="Arakawa K."/>
        </authorList>
    </citation>
    <scope>NUCLEOTIDE SEQUENCE [LARGE SCALE GENOMIC DNA]</scope>
</reference>
<gene>
    <name evidence="1" type="ORF">CDAR_402801</name>
</gene>
<evidence type="ECO:0008006" key="3">
    <source>
        <dbReference type="Google" id="ProtNLM"/>
    </source>
</evidence>
<comment type="caution">
    <text evidence="1">The sequence shown here is derived from an EMBL/GenBank/DDBJ whole genome shotgun (WGS) entry which is preliminary data.</text>
</comment>
<sequence>MIVAPGSIKRGKEGIGQRYFTSLLFRFSGTEGIANALRENRFVKFIALLTDCRYRSAAKTKARSGTKVERQFEHFCRAAYDTDGKQFEISFMAVEREIQYIDLQFPTDFINSLQLILLRPRVFSSEEPPQFLRKKANINCPRIYKKGKVVLDVTSRRFMFSGTEATANALRERRFVKFITFLTDCRYRFSGTEAPANALRVRRFVKFIAFLTDCRYSSVLPLVYLGAPIHHIGVYNKPYGPFGIMNEAINGAHLHLCSADEHISSVSLRELISISASFPVAYW</sequence>
<name>A0AAV4N251_9ARAC</name>
<evidence type="ECO:0000313" key="2">
    <source>
        <dbReference type="Proteomes" id="UP001054837"/>
    </source>
</evidence>
<protein>
    <recommendedName>
        <fullName evidence="3">Maturase</fullName>
    </recommendedName>
</protein>
<evidence type="ECO:0000313" key="1">
    <source>
        <dbReference type="EMBL" id="GIX78804.1"/>
    </source>
</evidence>
<organism evidence="1 2">
    <name type="scientific">Caerostris darwini</name>
    <dbReference type="NCBI Taxonomy" id="1538125"/>
    <lineage>
        <taxon>Eukaryota</taxon>
        <taxon>Metazoa</taxon>
        <taxon>Ecdysozoa</taxon>
        <taxon>Arthropoda</taxon>
        <taxon>Chelicerata</taxon>
        <taxon>Arachnida</taxon>
        <taxon>Araneae</taxon>
        <taxon>Araneomorphae</taxon>
        <taxon>Entelegynae</taxon>
        <taxon>Araneoidea</taxon>
        <taxon>Araneidae</taxon>
        <taxon>Caerostris</taxon>
    </lineage>
</organism>
<proteinExistence type="predicted"/>